<dbReference type="AlphaFoldDB" id="A0A3P7ILB9"/>
<protein>
    <submittedName>
        <fullName evidence="1">Uncharacterized protein</fullName>
    </submittedName>
</protein>
<keyword evidence="2" id="KW-1185">Reference proteome</keyword>
<evidence type="ECO:0000313" key="1">
    <source>
        <dbReference type="EMBL" id="VDM68633.1"/>
    </source>
</evidence>
<organism evidence="1 2">
    <name type="scientific">Strongylus vulgaris</name>
    <name type="common">Blood worm</name>
    <dbReference type="NCBI Taxonomy" id="40348"/>
    <lineage>
        <taxon>Eukaryota</taxon>
        <taxon>Metazoa</taxon>
        <taxon>Ecdysozoa</taxon>
        <taxon>Nematoda</taxon>
        <taxon>Chromadorea</taxon>
        <taxon>Rhabditida</taxon>
        <taxon>Rhabditina</taxon>
        <taxon>Rhabditomorpha</taxon>
        <taxon>Strongyloidea</taxon>
        <taxon>Strongylidae</taxon>
        <taxon>Strongylus</taxon>
    </lineage>
</organism>
<name>A0A3P7ILB9_STRVU</name>
<reference evidence="1 2" key="1">
    <citation type="submission" date="2018-11" db="EMBL/GenBank/DDBJ databases">
        <authorList>
            <consortium name="Pathogen Informatics"/>
        </authorList>
    </citation>
    <scope>NUCLEOTIDE SEQUENCE [LARGE SCALE GENOMIC DNA]</scope>
</reference>
<accession>A0A3P7ILB9</accession>
<dbReference type="Proteomes" id="UP000270094">
    <property type="component" value="Unassembled WGS sequence"/>
</dbReference>
<dbReference type="OrthoDB" id="5870303at2759"/>
<sequence length="90" mass="9890">MRDRLCYGQVDAYALACAEDTPPMHLVPFCLAFKMITGARGSSIVTKISVPRFEDKSANRVLTISAAIVNHMSAYGESKFNIIHVGRLCL</sequence>
<dbReference type="EMBL" id="UYYB01009484">
    <property type="protein sequence ID" value="VDM68633.1"/>
    <property type="molecule type" value="Genomic_DNA"/>
</dbReference>
<gene>
    <name evidence="1" type="ORF">SVUK_LOCUS3631</name>
</gene>
<evidence type="ECO:0000313" key="2">
    <source>
        <dbReference type="Proteomes" id="UP000270094"/>
    </source>
</evidence>
<proteinExistence type="predicted"/>